<dbReference type="InterPro" id="IPR005474">
    <property type="entry name" value="Transketolase_N"/>
</dbReference>
<comment type="cofactor">
    <cofactor evidence="10">
        <name>Mg(2+)</name>
        <dbReference type="ChEBI" id="CHEBI:18420"/>
    </cofactor>
</comment>
<dbReference type="InterPro" id="IPR055152">
    <property type="entry name" value="Transketolase-like_C_2"/>
</dbReference>
<gene>
    <name evidence="14" type="primary">aceE</name>
    <name evidence="14" type="ORF">M1B34_08025</name>
</gene>
<feature type="domain" description="Transketolase N-terminal" evidence="11">
    <location>
        <begin position="114"/>
        <end position="296"/>
    </location>
</feature>
<dbReference type="GO" id="GO:0046872">
    <property type="term" value="F:metal ion binding"/>
    <property type="evidence" value="ECO:0007669"/>
    <property type="project" value="UniProtKB-KW"/>
</dbReference>
<organism evidence="14 15">
    <name type="scientific">Pseudomonas morbosilactucae</name>
    <dbReference type="NCBI Taxonomy" id="2938197"/>
    <lineage>
        <taxon>Bacteria</taxon>
        <taxon>Pseudomonadati</taxon>
        <taxon>Pseudomonadota</taxon>
        <taxon>Gammaproteobacteria</taxon>
        <taxon>Pseudomonadales</taxon>
        <taxon>Pseudomonadaceae</taxon>
        <taxon>Pseudomonas</taxon>
    </lineage>
</organism>
<evidence type="ECO:0000256" key="3">
    <source>
        <dbReference type="ARBA" id="ARBA00012281"/>
    </source>
</evidence>
<reference evidence="14 15" key="1">
    <citation type="journal article" date="2022" name="Int. J. Syst. Evol. Microbiol.">
        <title>Pseudomonas aegrilactucae sp. nov. and Pseudomonas morbosilactucae sp. nov., pathogens causing bacterial rot of lettuce in Japan.</title>
        <authorList>
            <person name="Sawada H."/>
            <person name="Fujikawa T."/>
            <person name="Satou M."/>
        </authorList>
    </citation>
    <scope>NUCLEOTIDE SEQUENCE [LARGE SCALE GENOMIC DNA]</scope>
    <source>
        <strain evidence="14 15">MAFF 302030</strain>
    </source>
</reference>
<evidence type="ECO:0000256" key="10">
    <source>
        <dbReference type="PIRSR" id="PIRSR000156-1"/>
    </source>
</evidence>
<keyword evidence="6 9" id="KW-0786">Thiamine pyrophosphate</keyword>
<comment type="catalytic activity">
    <reaction evidence="8 9">
        <text>N(6)-[(R)-lipoyl]-L-lysyl-[protein] + pyruvate + H(+) = N(6)-[(R)-S(8)-acetyldihydrolipoyl]-L-lysyl-[protein] + CO2</text>
        <dbReference type="Rhea" id="RHEA:19189"/>
        <dbReference type="Rhea" id="RHEA-COMP:10474"/>
        <dbReference type="Rhea" id="RHEA-COMP:10478"/>
        <dbReference type="ChEBI" id="CHEBI:15361"/>
        <dbReference type="ChEBI" id="CHEBI:15378"/>
        <dbReference type="ChEBI" id="CHEBI:16526"/>
        <dbReference type="ChEBI" id="CHEBI:83099"/>
        <dbReference type="ChEBI" id="CHEBI:83111"/>
        <dbReference type="EC" id="1.2.4.1"/>
    </reaction>
</comment>
<dbReference type="Gene3D" id="3.40.50.920">
    <property type="match status" value="1"/>
</dbReference>
<keyword evidence="10" id="KW-0479">Metal-binding</keyword>
<keyword evidence="10" id="KW-0460">Magnesium</keyword>
<evidence type="ECO:0000259" key="11">
    <source>
        <dbReference type="Pfam" id="PF00456"/>
    </source>
</evidence>
<dbReference type="Pfam" id="PF22613">
    <property type="entry name" value="Transketolase_C_1"/>
    <property type="match status" value="1"/>
</dbReference>
<evidence type="ECO:0000256" key="6">
    <source>
        <dbReference type="ARBA" id="ARBA00023052"/>
    </source>
</evidence>
<dbReference type="InterPro" id="IPR051157">
    <property type="entry name" value="PDH/Transketolase"/>
</dbReference>
<dbReference type="Proteomes" id="UP001155059">
    <property type="component" value="Unassembled WGS sequence"/>
</dbReference>
<comment type="cofactor">
    <cofactor evidence="1 9">
        <name>thiamine diphosphate</name>
        <dbReference type="ChEBI" id="CHEBI:58937"/>
    </cofactor>
</comment>
<evidence type="ECO:0000313" key="15">
    <source>
        <dbReference type="Proteomes" id="UP001155059"/>
    </source>
</evidence>
<dbReference type="InterPro" id="IPR009014">
    <property type="entry name" value="Transketo_C/PFOR_II"/>
</dbReference>
<reference evidence="14 15" key="2">
    <citation type="journal article" date="2023" name="Plant Pathol.">
        <title>Dismantling and reorganizing Pseudomonas marginalis sensu#lato.</title>
        <authorList>
            <person name="Sawada H."/>
            <person name="Fujikawa T."/>
            <person name="Satou M."/>
        </authorList>
    </citation>
    <scope>NUCLEOTIDE SEQUENCE [LARGE SCALE GENOMIC DNA]</scope>
    <source>
        <strain evidence="14 15">MAFF 302030</strain>
    </source>
</reference>
<evidence type="ECO:0000313" key="14">
    <source>
        <dbReference type="EMBL" id="MCK9797677.1"/>
    </source>
</evidence>
<evidence type="ECO:0000256" key="2">
    <source>
        <dbReference type="ARBA" id="ARBA00003157"/>
    </source>
</evidence>
<dbReference type="AlphaFoldDB" id="A0A9X2C510"/>
<evidence type="ECO:0000256" key="5">
    <source>
        <dbReference type="ARBA" id="ARBA00023002"/>
    </source>
</evidence>
<dbReference type="NCBIfam" id="TIGR00759">
    <property type="entry name" value="aceE"/>
    <property type="match status" value="1"/>
</dbReference>
<dbReference type="FunFam" id="3.40.50.970:FF:000011">
    <property type="entry name" value="Pyruvate dehydrogenase E1 component"/>
    <property type="match status" value="1"/>
</dbReference>
<dbReference type="EMBL" id="JALQCW010000014">
    <property type="protein sequence ID" value="MCK9797677.1"/>
    <property type="molecule type" value="Genomic_DNA"/>
</dbReference>
<comment type="caution">
    <text evidence="14">The sequence shown here is derived from an EMBL/GenBank/DDBJ whole genome shotgun (WGS) entry which is preliminary data.</text>
</comment>
<evidence type="ECO:0000256" key="7">
    <source>
        <dbReference type="ARBA" id="ARBA00023317"/>
    </source>
</evidence>
<accession>A0A9X2C510</accession>
<evidence type="ECO:0000256" key="4">
    <source>
        <dbReference type="ARBA" id="ARBA00017172"/>
    </source>
</evidence>
<protein>
    <recommendedName>
        <fullName evidence="4 9">Pyruvate dehydrogenase E1 component</fullName>
        <ecNumber evidence="3 9">1.2.4.1</ecNumber>
    </recommendedName>
</protein>
<dbReference type="SUPFAM" id="SSF52922">
    <property type="entry name" value="TK C-terminal domain-like"/>
    <property type="match status" value="1"/>
</dbReference>
<dbReference type="PANTHER" id="PTHR43825:SF3">
    <property type="entry name" value="PYRUVATE DEHYDROGENASE E1 COMPONENT"/>
    <property type="match status" value="1"/>
</dbReference>
<dbReference type="EC" id="1.2.4.1" evidence="3 9"/>
<feature type="binding site" evidence="10">
    <location>
        <position position="261"/>
    </location>
    <ligand>
        <name>Mg(2+)</name>
        <dbReference type="ChEBI" id="CHEBI:18420"/>
    </ligand>
</feature>
<dbReference type="PIRSF" id="PIRSF000156">
    <property type="entry name" value="Pyruvate_dh_E1"/>
    <property type="match status" value="1"/>
</dbReference>
<dbReference type="InterPro" id="IPR035807">
    <property type="entry name" value="PDC_E1_N"/>
</dbReference>
<keyword evidence="5 9" id="KW-0560">Oxidoreductase</keyword>
<dbReference type="SUPFAM" id="SSF52518">
    <property type="entry name" value="Thiamin diphosphate-binding fold (THDP-binding)"/>
    <property type="match status" value="2"/>
</dbReference>
<keyword evidence="7 9" id="KW-0670">Pyruvate</keyword>
<feature type="binding site" evidence="10">
    <location>
        <position position="231"/>
    </location>
    <ligand>
        <name>Mg(2+)</name>
        <dbReference type="ChEBI" id="CHEBI:18420"/>
    </ligand>
</feature>
<proteinExistence type="predicted"/>
<sequence length="891" mass="99040">MTQNNSATLDHDPQETREWLDSIESVLSAEGRPRAHYLIDQLLDFDVARHGDFHGRVTTPYINSIAPERQLPYPGDLELERKLNAFIRWNAMAMVLRAGKHSGVGGHIATYASAAVLYDVGFDHFFRGRTEHFDGDMVYIQGHSSPGIYGRAYMEGRISAAQLDNFRREADGQGISSYPHPRLMPDFWQFPTVSMGLGPITAAYQARFMRYLELRGLKQHQGRKVWAFLGDGEMDQPESLAAISLAGREKLDNLIFVVNCNLQRLDGPVRGNAKVIQEFESLYRAAGWKVIKVVWGSGWDALLEKDRSGLLRQRMMECVDGDYQNYKSQNGAYVREHFFGKYPELLELVADLSDDDIWKLSRGGHDPLKVYNAYAAAVAHSGQPTVILAKTVKGFGMGEAGEGQNINHQLKKMGADAVRAFRDRFDLPVSDEQLAELPYLKPDPDSAEGRYFASCRGRLGGHVPARSNDCQALAIPPLEAFANQLKDTGERAISTTMAFVRILGTLLKDPQIGKLVVPIVPDESRTFGMESLFRQIGIHSAVGQLYTPQDAGQLSYYKESKDGQIMQEGLNESGAISSWIAASTAYSNHGVMTLPFYIFYSMFGFQRVGDLAWAAGDARARGFLLGATAGRTTLMGEGLQHDDGHSHVMASLVPCCVAYDPTFAYELAVIIQEGMRRMYVEQEDIYYYITLLNENYPHPGMPDGAEDGILKGLYRLHGHDAPGQDQPRVQLLGSGSILREVMAAGELLLADFGVSSDVWSATSLTELRRAGQAAERWNLLHPEQPPRSSHVQDCLKDQVGPVVVATDYMKIYADQIRPFVDGRRFVALGTDGFGQSDTRETLRRFFEVDRHFIVLAALKALADDGELPYSRVAQAISRYGIDINKVDPVTV</sequence>
<feature type="domain" description="Transketolase-like C-terminal" evidence="13">
    <location>
        <begin position="712"/>
        <end position="849"/>
    </location>
</feature>
<evidence type="ECO:0000256" key="8">
    <source>
        <dbReference type="ARBA" id="ARBA00051231"/>
    </source>
</evidence>
<dbReference type="GO" id="GO:0004739">
    <property type="term" value="F:pyruvate dehydrogenase (acetyl-transferring) activity"/>
    <property type="evidence" value="ECO:0007669"/>
    <property type="project" value="UniProtKB-EC"/>
</dbReference>
<dbReference type="InterPro" id="IPR041621">
    <property type="entry name" value="PDH_E1_M"/>
</dbReference>
<feature type="domain" description="Pyruvate dehydrogenase E1 component middle" evidence="12">
    <location>
        <begin position="479"/>
        <end position="699"/>
    </location>
</feature>
<dbReference type="CDD" id="cd02017">
    <property type="entry name" value="TPP_E1_EcPDC_like"/>
    <property type="match status" value="1"/>
</dbReference>
<feature type="binding site" evidence="10">
    <location>
        <position position="263"/>
    </location>
    <ligand>
        <name>Mg(2+)</name>
        <dbReference type="ChEBI" id="CHEBI:18420"/>
    </ligand>
</feature>
<dbReference type="RefSeq" id="WP_268264821.1">
    <property type="nucleotide sequence ID" value="NZ_JALQCW010000014.1"/>
</dbReference>
<comment type="function">
    <text evidence="2 9">Component of the pyruvate dehydrogenase (PDH) complex, that catalyzes the overall conversion of pyruvate to acetyl-CoA and CO(2).</text>
</comment>
<evidence type="ECO:0000256" key="1">
    <source>
        <dbReference type="ARBA" id="ARBA00001964"/>
    </source>
</evidence>
<name>A0A9X2C510_9PSED</name>
<evidence type="ECO:0000259" key="13">
    <source>
        <dbReference type="Pfam" id="PF22613"/>
    </source>
</evidence>
<dbReference type="Pfam" id="PF17831">
    <property type="entry name" value="PDH_E1_M"/>
    <property type="match status" value="1"/>
</dbReference>
<dbReference type="PANTHER" id="PTHR43825">
    <property type="entry name" value="PYRUVATE DEHYDROGENASE E1 COMPONENT"/>
    <property type="match status" value="1"/>
</dbReference>
<dbReference type="Gene3D" id="3.40.50.970">
    <property type="match status" value="2"/>
</dbReference>
<dbReference type="InterPro" id="IPR004660">
    <property type="entry name" value="PDH_E1"/>
</dbReference>
<dbReference type="Pfam" id="PF00456">
    <property type="entry name" value="Transketolase_N"/>
    <property type="match status" value="1"/>
</dbReference>
<evidence type="ECO:0000259" key="12">
    <source>
        <dbReference type="Pfam" id="PF17831"/>
    </source>
</evidence>
<dbReference type="InterPro" id="IPR029061">
    <property type="entry name" value="THDP-binding"/>
</dbReference>
<evidence type="ECO:0000256" key="9">
    <source>
        <dbReference type="PIRNR" id="PIRNR000156"/>
    </source>
</evidence>